<feature type="compositionally biased region" description="Low complexity" evidence="1">
    <location>
        <begin position="267"/>
        <end position="292"/>
    </location>
</feature>
<feature type="compositionally biased region" description="Polar residues" evidence="1">
    <location>
        <begin position="117"/>
        <end position="129"/>
    </location>
</feature>
<comment type="caution">
    <text evidence="2">The sequence shown here is derived from an EMBL/GenBank/DDBJ whole genome shotgun (WGS) entry which is preliminary data.</text>
</comment>
<feature type="compositionally biased region" description="Basic and acidic residues" evidence="1">
    <location>
        <begin position="486"/>
        <end position="513"/>
    </location>
</feature>
<organism evidence="2 3">
    <name type="scientific">Penicillium vulpinum</name>
    <dbReference type="NCBI Taxonomy" id="29845"/>
    <lineage>
        <taxon>Eukaryota</taxon>
        <taxon>Fungi</taxon>
        <taxon>Dikarya</taxon>
        <taxon>Ascomycota</taxon>
        <taxon>Pezizomycotina</taxon>
        <taxon>Eurotiomycetes</taxon>
        <taxon>Eurotiomycetidae</taxon>
        <taxon>Eurotiales</taxon>
        <taxon>Aspergillaceae</taxon>
        <taxon>Penicillium</taxon>
    </lineage>
</organism>
<evidence type="ECO:0000313" key="2">
    <source>
        <dbReference type="EMBL" id="OQE08684.1"/>
    </source>
</evidence>
<evidence type="ECO:0000313" key="3">
    <source>
        <dbReference type="Proteomes" id="UP000191518"/>
    </source>
</evidence>
<feature type="compositionally biased region" description="Polar residues" evidence="1">
    <location>
        <begin position="235"/>
        <end position="244"/>
    </location>
</feature>
<feature type="compositionally biased region" description="Low complexity" evidence="1">
    <location>
        <begin position="453"/>
        <end position="462"/>
    </location>
</feature>
<feature type="region of interest" description="Disordered" evidence="1">
    <location>
        <begin position="334"/>
        <end position="358"/>
    </location>
</feature>
<sequence length="513" mass="54575">MIAAESLPIGTSELFNNKTPKMLRIRQIEVKRQGHMTCTDKQSPRPLFHLQRRGLIPSVLLPCLPSTFREPDLVVTRLPLQARMATADGPARVHDRNARRRPFSSWVKRLANLKSSSDSTTHRWSNKRYTGNKGKKTDLGNNPYPLSGTINRDTGTQTPTDSYTDNQYDGESRSRSDPSLCSGYENPAPLPSAKSAAPTISTNGDAAFSEAAYSKAGTLTTGTEGFSTHGGGEGSTFSSPAPSIRSMTTTLTTVHSAAPSTQLYNAQNNHNGHHGSSTQSSSNQQIQFSHQFPTTSPATAVPSHLVPHNHAMTYSTATANNALTDNASLLTLASSSKRRRRNSLDTNASVRGLAPSSVFGGSRESLPLSVLSGHTTEASNTSLFNAPGVLSRPSIVGLASAERISVYSASGANPLASTNAERTGLYTTKQTANGDSASIRSGIQSHSRNDSTGASIAGGISSQLAMAGRMSRRSSGWGEITGEEGNDGKPVEKNEDESATKEENGFLVERLRA</sequence>
<dbReference type="Proteomes" id="UP000191518">
    <property type="component" value="Unassembled WGS sequence"/>
</dbReference>
<evidence type="ECO:0008006" key="4">
    <source>
        <dbReference type="Google" id="ProtNLM"/>
    </source>
</evidence>
<dbReference type="EMBL" id="MDYP01000009">
    <property type="protein sequence ID" value="OQE08684.1"/>
    <property type="molecule type" value="Genomic_DNA"/>
</dbReference>
<gene>
    <name evidence="2" type="ORF">PENVUL_c009G03020</name>
</gene>
<feature type="region of interest" description="Disordered" evidence="1">
    <location>
        <begin position="223"/>
        <end position="244"/>
    </location>
</feature>
<reference evidence="3" key="1">
    <citation type="journal article" date="2017" name="Nat. Microbiol.">
        <title>Global analysis of biosynthetic gene clusters reveals vast potential of secondary metabolite production in Penicillium species.</title>
        <authorList>
            <person name="Nielsen J.C."/>
            <person name="Grijseels S."/>
            <person name="Prigent S."/>
            <person name="Ji B."/>
            <person name="Dainat J."/>
            <person name="Nielsen K.F."/>
            <person name="Frisvad J.C."/>
            <person name="Workman M."/>
            <person name="Nielsen J."/>
        </authorList>
    </citation>
    <scope>NUCLEOTIDE SEQUENCE [LARGE SCALE GENOMIC DNA]</scope>
    <source>
        <strain evidence="3">IBT 29486</strain>
    </source>
</reference>
<feature type="region of interest" description="Disordered" evidence="1">
    <location>
        <begin position="431"/>
        <end position="513"/>
    </location>
</feature>
<feature type="compositionally biased region" description="Polar residues" evidence="1">
    <location>
        <begin position="431"/>
        <end position="452"/>
    </location>
</feature>
<feature type="region of interest" description="Disordered" evidence="1">
    <location>
        <begin position="117"/>
        <end position="198"/>
    </location>
</feature>
<feature type="region of interest" description="Disordered" evidence="1">
    <location>
        <begin position="264"/>
        <end position="303"/>
    </location>
</feature>
<name>A0A1V6S4L9_9EURO</name>
<feature type="compositionally biased region" description="Polar residues" evidence="1">
    <location>
        <begin position="148"/>
        <end position="169"/>
    </location>
</feature>
<keyword evidence="3" id="KW-1185">Reference proteome</keyword>
<protein>
    <recommendedName>
        <fullName evidence="4">Ca2+-modulated nonselective cation channel polycystin</fullName>
    </recommendedName>
</protein>
<proteinExistence type="predicted"/>
<evidence type="ECO:0000256" key="1">
    <source>
        <dbReference type="SAM" id="MobiDB-lite"/>
    </source>
</evidence>
<accession>A0A1V6S4L9</accession>
<dbReference type="STRING" id="29845.A0A1V6S4L9"/>
<dbReference type="AlphaFoldDB" id="A0A1V6S4L9"/>